<evidence type="ECO:0000313" key="1">
    <source>
        <dbReference type="EMBL" id="MQL99845.1"/>
    </source>
</evidence>
<sequence length="130" mass="14427">MRPRTGRQTRNVLLALTCRAKQVSKAVKVLTVCRLRETTVIIKRQTNTGVQAKVEIANTSHVNWFATPETDSDKLTQVYLSVSQPRTKGLAAAPCKKVKQLWRPTKTPPPADHTVTGPCLTPPETLAWAR</sequence>
<comment type="caution">
    <text evidence="1">The sequence shown here is derived from an EMBL/GenBank/DDBJ whole genome shotgun (WGS) entry which is preliminary data.</text>
</comment>
<name>A0A843VVA1_COLES</name>
<reference evidence="1" key="1">
    <citation type="submission" date="2017-07" db="EMBL/GenBank/DDBJ databases">
        <title>Taro Niue Genome Assembly and Annotation.</title>
        <authorList>
            <person name="Atibalentja N."/>
            <person name="Keating K."/>
            <person name="Fields C.J."/>
        </authorList>
    </citation>
    <scope>NUCLEOTIDE SEQUENCE</scope>
    <source>
        <strain evidence="1">Niue_2</strain>
        <tissue evidence="1">Leaf</tissue>
    </source>
</reference>
<keyword evidence="2" id="KW-1185">Reference proteome</keyword>
<gene>
    <name evidence="1" type="ORF">Taro_032573</name>
</gene>
<organism evidence="1 2">
    <name type="scientific">Colocasia esculenta</name>
    <name type="common">Wild taro</name>
    <name type="synonym">Arum esculentum</name>
    <dbReference type="NCBI Taxonomy" id="4460"/>
    <lineage>
        <taxon>Eukaryota</taxon>
        <taxon>Viridiplantae</taxon>
        <taxon>Streptophyta</taxon>
        <taxon>Embryophyta</taxon>
        <taxon>Tracheophyta</taxon>
        <taxon>Spermatophyta</taxon>
        <taxon>Magnoliopsida</taxon>
        <taxon>Liliopsida</taxon>
        <taxon>Araceae</taxon>
        <taxon>Aroideae</taxon>
        <taxon>Colocasieae</taxon>
        <taxon>Colocasia</taxon>
    </lineage>
</organism>
<dbReference type="Proteomes" id="UP000652761">
    <property type="component" value="Unassembled WGS sequence"/>
</dbReference>
<proteinExistence type="predicted"/>
<protein>
    <submittedName>
        <fullName evidence="1">Uncharacterized protein</fullName>
    </submittedName>
</protein>
<accession>A0A843VVA1</accession>
<evidence type="ECO:0000313" key="2">
    <source>
        <dbReference type="Proteomes" id="UP000652761"/>
    </source>
</evidence>
<dbReference type="EMBL" id="NMUH01002419">
    <property type="protein sequence ID" value="MQL99845.1"/>
    <property type="molecule type" value="Genomic_DNA"/>
</dbReference>
<dbReference type="AlphaFoldDB" id="A0A843VVA1"/>